<dbReference type="Proteomes" id="UP000814140">
    <property type="component" value="Unassembled WGS sequence"/>
</dbReference>
<reference evidence="1" key="1">
    <citation type="submission" date="2021-03" db="EMBL/GenBank/DDBJ databases">
        <authorList>
            <consortium name="DOE Joint Genome Institute"/>
            <person name="Ahrendt S."/>
            <person name="Looney B.P."/>
            <person name="Miyauchi S."/>
            <person name="Morin E."/>
            <person name="Drula E."/>
            <person name="Courty P.E."/>
            <person name="Chicoki N."/>
            <person name="Fauchery L."/>
            <person name="Kohler A."/>
            <person name="Kuo A."/>
            <person name="Labutti K."/>
            <person name="Pangilinan J."/>
            <person name="Lipzen A."/>
            <person name="Riley R."/>
            <person name="Andreopoulos W."/>
            <person name="He G."/>
            <person name="Johnson J."/>
            <person name="Barry K.W."/>
            <person name="Grigoriev I.V."/>
            <person name="Nagy L."/>
            <person name="Hibbett D."/>
            <person name="Henrissat B."/>
            <person name="Matheny P.B."/>
            <person name="Labbe J."/>
            <person name="Martin F."/>
        </authorList>
    </citation>
    <scope>NUCLEOTIDE SEQUENCE</scope>
    <source>
        <strain evidence="1">HHB10654</strain>
    </source>
</reference>
<comment type="caution">
    <text evidence="1">The sequence shown here is derived from an EMBL/GenBank/DDBJ whole genome shotgun (WGS) entry which is preliminary data.</text>
</comment>
<sequence length="176" mass="19762">MHHAHKSTLVAHSIRLSSSLLVFLALLILLRRLLREPPPQSSGLRHADTAQKIQGQWRNVHAVLGIPTLPDTVPIPAPDSDGRRFGLRFDLRKRMDVPGRDEKVQWFLAEDAELERVVGTGAIRQSFRQAAEEDEERARERERGKEERMKVIQGKTSEGSHAIVRGSLRGMIAKGG</sequence>
<dbReference type="EMBL" id="MU277229">
    <property type="protein sequence ID" value="KAI0059120.1"/>
    <property type="molecule type" value="Genomic_DNA"/>
</dbReference>
<accession>A0ACB8SRQ2</accession>
<reference evidence="1" key="2">
    <citation type="journal article" date="2022" name="New Phytol.">
        <title>Evolutionary transition to the ectomycorrhizal habit in the genomes of a hyperdiverse lineage of mushroom-forming fungi.</title>
        <authorList>
            <person name="Looney B."/>
            <person name="Miyauchi S."/>
            <person name="Morin E."/>
            <person name="Drula E."/>
            <person name="Courty P.E."/>
            <person name="Kohler A."/>
            <person name="Kuo A."/>
            <person name="LaButti K."/>
            <person name="Pangilinan J."/>
            <person name="Lipzen A."/>
            <person name="Riley R."/>
            <person name="Andreopoulos W."/>
            <person name="He G."/>
            <person name="Johnson J."/>
            <person name="Nolan M."/>
            <person name="Tritt A."/>
            <person name="Barry K.W."/>
            <person name="Grigoriev I.V."/>
            <person name="Nagy L.G."/>
            <person name="Hibbett D."/>
            <person name="Henrissat B."/>
            <person name="Matheny P.B."/>
            <person name="Labbe J."/>
            <person name="Martin F.M."/>
        </authorList>
    </citation>
    <scope>NUCLEOTIDE SEQUENCE</scope>
    <source>
        <strain evidence="1">HHB10654</strain>
    </source>
</reference>
<gene>
    <name evidence="1" type="ORF">BV25DRAFT_1829439</name>
</gene>
<evidence type="ECO:0000313" key="2">
    <source>
        <dbReference type="Proteomes" id="UP000814140"/>
    </source>
</evidence>
<proteinExistence type="predicted"/>
<protein>
    <submittedName>
        <fullName evidence="1">Uncharacterized protein</fullName>
    </submittedName>
</protein>
<evidence type="ECO:0000313" key="1">
    <source>
        <dbReference type="EMBL" id="KAI0059120.1"/>
    </source>
</evidence>
<name>A0ACB8SRQ2_9AGAM</name>
<organism evidence="1 2">
    <name type="scientific">Artomyces pyxidatus</name>
    <dbReference type="NCBI Taxonomy" id="48021"/>
    <lineage>
        <taxon>Eukaryota</taxon>
        <taxon>Fungi</taxon>
        <taxon>Dikarya</taxon>
        <taxon>Basidiomycota</taxon>
        <taxon>Agaricomycotina</taxon>
        <taxon>Agaricomycetes</taxon>
        <taxon>Russulales</taxon>
        <taxon>Auriscalpiaceae</taxon>
        <taxon>Artomyces</taxon>
    </lineage>
</organism>
<keyword evidence="2" id="KW-1185">Reference proteome</keyword>